<dbReference type="PANTHER" id="PTHR45837">
    <property type="entry name" value="VESICLE-TRAFFICKING PROTEIN SEC22B"/>
    <property type="match status" value="1"/>
</dbReference>
<dbReference type="GO" id="GO:0005789">
    <property type="term" value="C:endoplasmic reticulum membrane"/>
    <property type="evidence" value="ECO:0007669"/>
    <property type="project" value="UniProtKB-SubCell"/>
</dbReference>
<dbReference type="Pfam" id="PF00957">
    <property type="entry name" value="Synaptobrevin"/>
    <property type="match status" value="1"/>
</dbReference>
<feature type="transmembrane region" description="Helical" evidence="20">
    <location>
        <begin position="217"/>
        <end position="239"/>
    </location>
</feature>
<keyword evidence="13 20" id="KW-0472">Membrane</keyword>
<keyword evidence="12 19" id="KW-0175">Coiled coil</keyword>
<dbReference type="CDD" id="cd15866">
    <property type="entry name" value="R-SNARE_SEC22"/>
    <property type="match status" value="1"/>
</dbReference>
<dbReference type="AlphaFoldDB" id="T2MI50"/>
<evidence type="ECO:0000256" key="15">
    <source>
        <dbReference type="ARBA" id="ARBA00024187"/>
    </source>
</evidence>
<accession>T2MI50</accession>
<dbReference type="SUPFAM" id="SSF58038">
    <property type="entry name" value="SNARE fusion complex"/>
    <property type="match status" value="1"/>
</dbReference>
<dbReference type="PRINTS" id="PR00219">
    <property type="entry name" value="SYNAPTOBREVN"/>
</dbReference>
<protein>
    <recommendedName>
        <fullName evidence="17">Vesicle-trafficking protein SEC22b</fullName>
    </recommendedName>
    <alternativeName>
        <fullName evidence="18">SEC22 vesicle-trafficking protein homolog B</fullName>
    </alternativeName>
</protein>
<sequence length="240" mass="28205">MIYEVDDSVMIDKTNFMAGKLNAMINDTDKMEDNAEEIKYNVDKGLPKSSRNIQEYQNQAKNLFKRLTERSPLRCSIETGPYTFHYSISNGACYLVLVDSTYSKRSAFAYLEDIQDEFFRQYGGQIPTAVRPYCFIEFDTYMQKSRKNFLDSRNSRNRNLTRLSDELQGVQKIMIENIDEVLQRGENLSVLDDRAGQLRFQSEKYRKDAKYLNLRTVYAKYAAVGIFFFILVVFVRYWIL</sequence>
<evidence type="ECO:0000256" key="5">
    <source>
        <dbReference type="ARBA" id="ARBA00022448"/>
    </source>
</evidence>
<evidence type="ECO:0000256" key="19">
    <source>
        <dbReference type="PROSITE-ProRule" id="PRU00290"/>
    </source>
</evidence>
<comment type="similarity">
    <text evidence="4">Belongs to the synaptobrevin family.</text>
</comment>
<dbReference type="EMBL" id="HAAD01005559">
    <property type="protein sequence ID" value="CDG71791.1"/>
    <property type="molecule type" value="mRNA"/>
</dbReference>
<dbReference type="InterPro" id="IPR044565">
    <property type="entry name" value="Sec22"/>
</dbReference>
<dbReference type="GO" id="GO:0006888">
    <property type="term" value="P:endoplasmic reticulum to Golgi vesicle-mediated transport"/>
    <property type="evidence" value="ECO:0007669"/>
    <property type="project" value="InterPro"/>
</dbReference>
<name>T2MI50_HYDVU</name>
<evidence type="ECO:0000256" key="13">
    <source>
        <dbReference type="ARBA" id="ARBA00023136"/>
    </source>
</evidence>
<dbReference type="GO" id="GO:0005794">
    <property type="term" value="C:Golgi apparatus"/>
    <property type="evidence" value="ECO:0007669"/>
    <property type="project" value="UniProtKB-SubCell"/>
</dbReference>
<evidence type="ECO:0000256" key="11">
    <source>
        <dbReference type="ARBA" id="ARBA00023034"/>
    </source>
</evidence>
<keyword evidence="5" id="KW-0813">Transport</keyword>
<evidence type="ECO:0000256" key="17">
    <source>
        <dbReference type="ARBA" id="ARBA00024248"/>
    </source>
</evidence>
<feature type="domain" description="V-SNARE coiled-coil homology" evidence="22">
    <location>
        <begin position="159"/>
        <end position="219"/>
    </location>
</feature>
<feature type="domain" description="Longin" evidence="21">
    <location>
        <begin position="49"/>
        <end position="142"/>
    </location>
</feature>
<dbReference type="InterPro" id="IPR042855">
    <property type="entry name" value="V_SNARE_CC"/>
</dbReference>
<dbReference type="InterPro" id="IPR001388">
    <property type="entry name" value="Synaptobrevin-like"/>
</dbReference>
<dbReference type="OrthoDB" id="1719357at2759"/>
<dbReference type="GO" id="GO:0006890">
    <property type="term" value="P:retrograde vesicle-mediated transport, Golgi to endoplasmic reticulum"/>
    <property type="evidence" value="ECO:0007669"/>
    <property type="project" value="InterPro"/>
</dbReference>
<dbReference type="PROSITE" id="PS50859">
    <property type="entry name" value="LONGIN"/>
    <property type="match status" value="1"/>
</dbReference>
<evidence type="ECO:0000256" key="20">
    <source>
        <dbReference type="SAM" id="Phobius"/>
    </source>
</evidence>
<evidence type="ECO:0000256" key="9">
    <source>
        <dbReference type="ARBA" id="ARBA00022927"/>
    </source>
</evidence>
<evidence type="ECO:0000256" key="3">
    <source>
        <dbReference type="ARBA" id="ARBA00004223"/>
    </source>
</evidence>
<dbReference type="GO" id="GO:0005484">
    <property type="term" value="F:SNAP receptor activity"/>
    <property type="evidence" value="ECO:0007669"/>
    <property type="project" value="InterPro"/>
</dbReference>
<keyword evidence="6 20" id="KW-0812">Transmembrane</keyword>
<evidence type="ECO:0000256" key="2">
    <source>
        <dbReference type="ARBA" id="ARBA00004198"/>
    </source>
</evidence>
<dbReference type="Gene3D" id="3.30.450.50">
    <property type="entry name" value="Longin domain"/>
    <property type="match status" value="1"/>
</dbReference>
<evidence type="ECO:0000256" key="1">
    <source>
        <dbReference type="ARBA" id="ARBA00004163"/>
    </source>
</evidence>
<dbReference type="GO" id="GO:0033116">
    <property type="term" value="C:endoplasmic reticulum-Golgi intermediate compartment membrane"/>
    <property type="evidence" value="ECO:0007669"/>
    <property type="project" value="UniProtKB-SubCell"/>
</dbReference>
<organism evidence="23">
    <name type="scientific">Hydra vulgaris</name>
    <name type="common">Hydra</name>
    <name type="synonym">Hydra attenuata</name>
    <dbReference type="NCBI Taxonomy" id="6087"/>
    <lineage>
        <taxon>Eukaryota</taxon>
        <taxon>Metazoa</taxon>
        <taxon>Cnidaria</taxon>
        <taxon>Hydrozoa</taxon>
        <taxon>Hydroidolina</taxon>
        <taxon>Anthoathecata</taxon>
        <taxon>Aplanulata</taxon>
        <taxon>Hydridae</taxon>
        <taxon>Hydra</taxon>
    </lineage>
</organism>
<keyword evidence="9" id="KW-0653">Protein transport</keyword>
<dbReference type="PROSITE" id="PS50892">
    <property type="entry name" value="V_SNARE"/>
    <property type="match status" value="1"/>
</dbReference>
<reference evidence="23" key="1">
    <citation type="journal article" date="2013" name="Genome Biol. Evol.">
        <title>Punctuated emergences of genetic and phenotypic innovations in eumetazoan, bilaterian, euteleostome, and hominidae ancestors.</title>
        <authorList>
            <person name="Wenger Y."/>
            <person name="Galliot B."/>
        </authorList>
    </citation>
    <scope>NUCLEOTIDE SEQUENCE</scope>
    <source>
        <tissue evidence="23">Whole animals</tissue>
    </source>
</reference>
<evidence type="ECO:0000256" key="7">
    <source>
        <dbReference type="ARBA" id="ARBA00022824"/>
    </source>
</evidence>
<dbReference type="Gene3D" id="1.20.5.110">
    <property type="match status" value="1"/>
</dbReference>
<evidence type="ECO:0000259" key="21">
    <source>
        <dbReference type="PROSITE" id="PS50859"/>
    </source>
</evidence>
<dbReference type="CDD" id="cd14824">
    <property type="entry name" value="Longin"/>
    <property type="match status" value="1"/>
</dbReference>
<dbReference type="InterPro" id="IPR011012">
    <property type="entry name" value="Longin-like_dom_sf"/>
</dbReference>
<feature type="non-terminal residue" evidence="23">
    <location>
        <position position="1"/>
    </location>
</feature>
<proteinExistence type="evidence at transcript level"/>
<dbReference type="InterPro" id="IPR010908">
    <property type="entry name" value="Longin_dom"/>
</dbReference>
<evidence type="ECO:0000256" key="14">
    <source>
        <dbReference type="ARBA" id="ARBA00024173"/>
    </source>
</evidence>
<evidence type="ECO:0000313" key="23">
    <source>
        <dbReference type="EMBL" id="CDG71791.1"/>
    </source>
</evidence>
<evidence type="ECO:0000259" key="22">
    <source>
        <dbReference type="PROSITE" id="PS50892"/>
    </source>
</evidence>
<dbReference type="SMART" id="SM01270">
    <property type="entry name" value="Longin"/>
    <property type="match status" value="1"/>
</dbReference>
<comment type="subcellular location">
    <subcellularLocation>
        <location evidence="1">Endoplasmic reticulum membrane</location>
        <topology evidence="1">Single-pass type IV membrane protein</topology>
    </subcellularLocation>
    <subcellularLocation>
        <location evidence="15">Endoplasmic reticulum-Golgi intermediate compartment membrane</location>
    </subcellularLocation>
    <subcellularLocation>
        <location evidence="16">Golgi apparatus</location>
        <location evidence="16">cis-Golgi network membrane</location>
    </subcellularLocation>
    <subcellularLocation>
        <location evidence="2">Golgi apparatus</location>
        <location evidence="2">trans-Golgi network membrane</location>
    </subcellularLocation>
    <subcellularLocation>
        <location evidence="3">Melanosome</location>
    </subcellularLocation>
</comment>
<keyword evidence="8" id="KW-0931">ER-Golgi transport</keyword>
<gene>
    <name evidence="23" type="primary">SEC22B</name>
</gene>
<keyword evidence="10 20" id="KW-1133">Transmembrane helix</keyword>
<evidence type="ECO:0000256" key="4">
    <source>
        <dbReference type="ARBA" id="ARBA00008025"/>
    </source>
</evidence>
<keyword evidence="11" id="KW-0333">Golgi apparatus</keyword>
<evidence type="ECO:0000256" key="6">
    <source>
        <dbReference type="ARBA" id="ARBA00022692"/>
    </source>
</evidence>
<evidence type="ECO:0000256" key="16">
    <source>
        <dbReference type="ARBA" id="ARBA00024188"/>
    </source>
</evidence>
<dbReference type="GO" id="GO:0015031">
    <property type="term" value="P:protein transport"/>
    <property type="evidence" value="ECO:0007669"/>
    <property type="project" value="UniProtKB-KW"/>
</dbReference>
<keyword evidence="7" id="KW-0256">Endoplasmic reticulum</keyword>
<evidence type="ECO:0000256" key="8">
    <source>
        <dbReference type="ARBA" id="ARBA00022892"/>
    </source>
</evidence>
<comment type="function">
    <text evidence="14">SNARE involved in targeting and fusion of ER-derived transport vesicles with the Golgi complex as well as Golgi-derived retrograde transport vesicles with the ER.</text>
</comment>
<dbReference type="SUPFAM" id="SSF64356">
    <property type="entry name" value="SNARE-like"/>
    <property type="match status" value="1"/>
</dbReference>
<dbReference type="Pfam" id="PF13774">
    <property type="entry name" value="Longin"/>
    <property type="match status" value="1"/>
</dbReference>
<evidence type="ECO:0000256" key="10">
    <source>
        <dbReference type="ARBA" id="ARBA00022989"/>
    </source>
</evidence>
<evidence type="ECO:0000256" key="18">
    <source>
        <dbReference type="ARBA" id="ARBA00033315"/>
    </source>
</evidence>
<evidence type="ECO:0000256" key="12">
    <source>
        <dbReference type="ARBA" id="ARBA00023054"/>
    </source>
</evidence>